<dbReference type="NCBIfam" id="TIGR00309">
    <property type="entry name" value="V_ATPase_subD"/>
    <property type="match status" value="1"/>
</dbReference>
<protein>
    <submittedName>
        <fullName evidence="5">V-type ATP synthase subunit D</fullName>
    </submittedName>
</protein>
<keyword evidence="3" id="KW-0406">Ion transport</keyword>
<name>A0A0C1E6Z4_9BACT</name>
<organism evidence="5 6">
    <name type="scientific">Parachlamydia acanthamoebae</name>
    <dbReference type="NCBI Taxonomy" id="83552"/>
    <lineage>
        <taxon>Bacteria</taxon>
        <taxon>Pseudomonadati</taxon>
        <taxon>Chlamydiota</taxon>
        <taxon>Chlamydiia</taxon>
        <taxon>Parachlamydiales</taxon>
        <taxon>Parachlamydiaceae</taxon>
        <taxon>Parachlamydia</taxon>
    </lineage>
</organism>
<dbReference type="Pfam" id="PF01813">
    <property type="entry name" value="ATP-synt_D"/>
    <property type="match status" value="1"/>
</dbReference>
<feature type="coiled-coil region" evidence="4">
    <location>
        <begin position="25"/>
        <end position="59"/>
    </location>
</feature>
<dbReference type="OMA" id="VQIPGYK"/>
<keyword evidence="4" id="KW-0175">Coiled coil</keyword>
<dbReference type="Proteomes" id="UP000031307">
    <property type="component" value="Unassembled WGS sequence"/>
</dbReference>
<dbReference type="PATRIC" id="fig|83552.4.peg.1835"/>
<reference evidence="5 6" key="1">
    <citation type="journal article" date="2014" name="Mol. Biol. Evol.">
        <title>Massive expansion of Ubiquitination-related gene families within the Chlamydiae.</title>
        <authorList>
            <person name="Domman D."/>
            <person name="Collingro A."/>
            <person name="Lagkouvardos I."/>
            <person name="Gehre L."/>
            <person name="Weinmaier T."/>
            <person name="Rattei T."/>
            <person name="Subtil A."/>
            <person name="Horn M."/>
        </authorList>
    </citation>
    <scope>NUCLEOTIDE SEQUENCE [LARGE SCALE GENOMIC DNA]</scope>
    <source>
        <strain evidence="5 6">OEW1</strain>
    </source>
</reference>
<dbReference type="AlphaFoldDB" id="A0A0C1E6Z4"/>
<evidence type="ECO:0000256" key="3">
    <source>
        <dbReference type="ARBA" id="ARBA00023065"/>
    </source>
</evidence>
<evidence type="ECO:0000313" key="5">
    <source>
        <dbReference type="EMBL" id="KIA77027.1"/>
    </source>
</evidence>
<accession>A0A0C1E6Z4</accession>
<comment type="caution">
    <text evidence="5">The sequence shown here is derived from an EMBL/GenBank/DDBJ whole genome shotgun (WGS) entry which is preliminary data.</text>
</comment>
<proteinExistence type="inferred from homology"/>
<dbReference type="PANTHER" id="PTHR11671">
    <property type="entry name" value="V-TYPE ATP SYNTHASE SUBUNIT D"/>
    <property type="match status" value="1"/>
</dbReference>
<evidence type="ECO:0000256" key="4">
    <source>
        <dbReference type="SAM" id="Coils"/>
    </source>
</evidence>
<dbReference type="NCBIfam" id="NF002565">
    <property type="entry name" value="PRK02195.1"/>
    <property type="match status" value="1"/>
</dbReference>
<keyword evidence="2" id="KW-0813">Transport</keyword>
<dbReference type="GO" id="GO:0046961">
    <property type="term" value="F:proton-transporting ATPase activity, rotational mechanism"/>
    <property type="evidence" value="ECO:0007669"/>
    <property type="project" value="InterPro"/>
</dbReference>
<evidence type="ECO:0000256" key="2">
    <source>
        <dbReference type="ARBA" id="ARBA00022448"/>
    </source>
</evidence>
<comment type="similarity">
    <text evidence="1">Belongs to the V-ATPase D subunit family.</text>
</comment>
<dbReference type="Gene3D" id="1.10.287.3240">
    <property type="match status" value="1"/>
</dbReference>
<evidence type="ECO:0000256" key="1">
    <source>
        <dbReference type="ARBA" id="ARBA00005850"/>
    </source>
</evidence>
<sequence>MAEIKLTKNELRSQQGRLGQLQKYLPTLQLKKAMLQTEVNDARNEIAQLEQLYEQKHYQVEAYSELFTEKTPVDFKEATRVVSLNKHFENIAGVEVPHFESIKFADLTYDLFDTPPWVDPLITGLRSLIEATEKIKVAREKKSALEKELREVSIRVNLFEKILIPRALVNIKKIKVFLGDQELAAVARAKVAKEKVEAQKAAALEQKTLQEATDAL</sequence>
<feature type="coiled-coil region" evidence="4">
    <location>
        <begin position="128"/>
        <end position="155"/>
    </location>
</feature>
<evidence type="ECO:0000313" key="6">
    <source>
        <dbReference type="Proteomes" id="UP000031307"/>
    </source>
</evidence>
<dbReference type="InterPro" id="IPR002699">
    <property type="entry name" value="V_ATPase_D"/>
</dbReference>
<dbReference type="EMBL" id="JSAM01000093">
    <property type="protein sequence ID" value="KIA77027.1"/>
    <property type="molecule type" value="Genomic_DNA"/>
</dbReference>
<dbReference type="RefSeq" id="WP_006342249.1">
    <property type="nucleotide sequence ID" value="NZ_JASBUT010000035.1"/>
</dbReference>
<gene>
    <name evidence="5" type="primary">atpD</name>
    <name evidence="5" type="ORF">DB43_GX00090</name>
</gene>